<gene>
    <name evidence="5" type="ORF">BJY16_009118</name>
</gene>
<feature type="compositionally biased region" description="Low complexity" evidence="2">
    <location>
        <begin position="307"/>
        <end position="321"/>
    </location>
</feature>
<evidence type="ECO:0000256" key="3">
    <source>
        <dbReference type="SAM" id="SignalP"/>
    </source>
</evidence>
<feature type="domain" description="Glycosyltransferase 2-like" evidence="4">
    <location>
        <begin position="22"/>
        <end position="111"/>
    </location>
</feature>
<dbReference type="Pfam" id="PF00535">
    <property type="entry name" value="Glycos_transf_2"/>
    <property type="match status" value="1"/>
</dbReference>
<dbReference type="SUPFAM" id="SSF53448">
    <property type="entry name" value="Nucleotide-diphospho-sugar transferases"/>
    <property type="match status" value="1"/>
</dbReference>
<evidence type="ECO:0000256" key="2">
    <source>
        <dbReference type="SAM" id="MobiDB-lite"/>
    </source>
</evidence>
<evidence type="ECO:0000256" key="1">
    <source>
        <dbReference type="ARBA" id="ARBA00006739"/>
    </source>
</evidence>
<feature type="compositionally biased region" description="Basic and acidic residues" evidence="2">
    <location>
        <begin position="272"/>
        <end position="282"/>
    </location>
</feature>
<dbReference type="CDD" id="cd04179">
    <property type="entry name" value="DPM_DPG-synthase_like"/>
    <property type="match status" value="1"/>
</dbReference>
<proteinExistence type="inferred from homology"/>
<name>A0A7W7H827_9ACTN</name>
<feature type="chain" id="PRO_5031497409" description="Glycosyltransferase 2-like domain-containing protein" evidence="3">
    <location>
        <begin position="24"/>
        <end position="413"/>
    </location>
</feature>
<dbReference type="InterPro" id="IPR001173">
    <property type="entry name" value="Glyco_trans_2-like"/>
</dbReference>
<comment type="caution">
    <text evidence="5">The sequence shown here is derived from an EMBL/GenBank/DDBJ whole genome shotgun (WGS) entry which is preliminary data.</text>
</comment>
<evidence type="ECO:0000313" key="6">
    <source>
        <dbReference type="Proteomes" id="UP000546162"/>
    </source>
</evidence>
<dbReference type="RefSeq" id="WP_203758863.1">
    <property type="nucleotide sequence ID" value="NZ_BAABFG010000005.1"/>
</dbReference>
<evidence type="ECO:0000313" key="5">
    <source>
        <dbReference type="EMBL" id="MBB4745659.1"/>
    </source>
</evidence>
<comment type="similarity">
    <text evidence="1">Belongs to the glycosyltransferase 2 family.</text>
</comment>
<feature type="compositionally biased region" description="Gly residues" evidence="2">
    <location>
        <begin position="391"/>
        <end position="400"/>
    </location>
</feature>
<sequence>MSVVIPAGTAALPVLLAALPATAEVIVVAARDDDTTAAAVPPAVRVVRQTRDGVGNALACGVAESTGDVVVTLAGDGSCDPAEIPRLLQALRDGADVAQGSRFRDGGRDLSGGRFARIGARVLLWLMAVLFGCRRTDPGFGFRAFWRDVAGSVGLPRVSGIDPVRGDGAEIEPLLTVRAAANGLFVTEVPAVAYPRTTPATRPGVLPAVWALAGEHVDRRRAARGGEAESIVVLTGRTAPAASAASAAVPGVLGRTGTDTRLINAGGLGGGADRRPAGDEPGARWPATNPRGGRLPEPGVDRRQGPRRAGGSASGLSFGSPGISGGRVVGSAGASGGLSFGSAGASNGQAGGDGATARRPWRDNAGGAAAREVGAGRRRMQGRPNLRVINGEGGGGGGRTGKLRAVPRPDLNE</sequence>
<keyword evidence="3" id="KW-0732">Signal</keyword>
<organism evidence="5 6">
    <name type="scientific">Actinoplanes octamycinicus</name>
    <dbReference type="NCBI Taxonomy" id="135948"/>
    <lineage>
        <taxon>Bacteria</taxon>
        <taxon>Bacillati</taxon>
        <taxon>Actinomycetota</taxon>
        <taxon>Actinomycetes</taxon>
        <taxon>Micromonosporales</taxon>
        <taxon>Micromonosporaceae</taxon>
        <taxon>Actinoplanes</taxon>
    </lineage>
</organism>
<protein>
    <recommendedName>
        <fullName evidence="4">Glycosyltransferase 2-like domain-containing protein</fullName>
    </recommendedName>
</protein>
<keyword evidence="6" id="KW-1185">Reference proteome</keyword>
<dbReference type="PANTHER" id="PTHR48090">
    <property type="entry name" value="UNDECAPRENYL-PHOSPHATE 4-DEOXY-4-FORMAMIDO-L-ARABINOSE TRANSFERASE-RELATED"/>
    <property type="match status" value="1"/>
</dbReference>
<feature type="region of interest" description="Disordered" evidence="2">
    <location>
        <begin position="263"/>
        <end position="323"/>
    </location>
</feature>
<accession>A0A7W7H827</accession>
<dbReference type="InterPro" id="IPR029044">
    <property type="entry name" value="Nucleotide-diphossugar_trans"/>
</dbReference>
<dbReference type="EMBL" id="JACHNB010000001">
    <property type="protein sequence ID" value="MBB4745659.1"/>
    <property type="molecule type" value="Genomic_DNA"/>
</dbReference>
<reference evidence="5 6" key="1">
    <citation type="submission" date="2020-08" db="EMBL/GenBank/DDBJ databases">
        <title>Sequencing the genomes of 1000 actinobacteria strains.</title>
        <authorList>
            <person name="Klenk H.-P."/>
        </authorList>
    </citation>
    <scope>NUCLEOTIDE SEQUENCE [LARGE SCALE GENOMIC DNA]</scope>
    <source>
        <strain evidence="5 6">DSM 45809</strain>
    </source>
</reference>
<dbReference type="AlphaFoldDB" id="A0A7W7H827"/>
<feature type="region of interest" description="Disordered" evidence="2">
    <location>
        <begin position="345"/>
        <end position="413"/>
    </location>
</feature>
<evidence type="ECO:0000259" key="4">
    <source>
        <dbReference type="Pfam" id="PF00535"/>
    </source>
</evidence>
<dbReference type="InterPro" id="IPR050256">
    <property type="entry name" value="Glycosyltransferase_2"/>
</dbReference>
<dbReference type="PANTHER" id="PTHR48090:SF7">
    <property type="entry name" value="RFBJ PROTEIN"/>
    <property type="match status" value="1"/>
</dbReference>
<feature type="signal peptide" evidence="3">
    <location>
        <begin position="1"/>
        <end position="23"/>
    </location>
</feature>
<dbReference type="Proteomes" id="UP000546162">
    <property type="component" value="Unassembled WGS sequence"/>
</dbReference>
<dbReference type="Gene3D" id="3.90.550.10">
    <property type="entry name" value="Spore Coat Polysaccharide Biosynthesis Protein SpsA, Chain A"/>
    <property type="match status" value="1"/>
</dbReference>